<gene>
    <name evidence="2" type="ORF">J07HQW1_03069</name>
</gene>
<accession>U1PLB2</accession>
<dbReference type="STRING" id="1238424.J07HQW1_03069"/>
<reference evidence="2 3" key="1">
    <citation type="journal article" date="2013" name="PLoS ONE">
        <title>Assembly-driven community genomics of a hypersaline microbial ecosystem.</title>
        <authorList>
            <person name="Podell S."/>
            <person name="Ugalde J.A."/>
            <person name="Narasingarao P."/>
            <person name="Banfield J.F."/>
            <person name="Heidelberg K.B."/>
            <person name="Allen E.E."/>
        </authorList>
    </citation>
    <scope>NUCLEOTIDE SEQUENCE [LARGE SCALE GENOMIC DNA]</scope>
    <source>
        <strain evidence="3">J07HQW1</strain>
    </source>
</reference>
<feature type="compositionally biased region" description="Basic and acidic residues" evidence="1">
    <location>
        <begin position="45"/>
        <end position="55"/>
    </location>
</feature>
<name>U1PLB2_9EURY</name>
<dbReference type="EMBL" id="KE356560">
    <property type="protein sequence ID" value="ERG93016.1"/>
    <property type="molecule type" value="Genomic_DNA"/>
</dbReference>
<evidence type="ECO:0000313" key="2">
    <source>
        <dbReference type="EMBL" id="ERG93016.1"/>
    </source>
</evidence>
<dbReference type="AlphaFoldDB" id="U1PLB2"/>
<sequence length="55" mass="6248">MPNPDHVVTAEDVADATDQSVEMVARGWHELAEEQVDTEESESESTDRRRLFSED</sequence>
<dbReference type="HOGENOM" id="CLU_3020915_0_0_2"/>
<evidence type="ECO:0000256" key="1">
    <source>
        <dbReference type="SAM" id="MobiDB-lite"/>
    </source>
</evidence>
<dbReference type="Proteomes" id="UP000030649">
    <property type="component" value="Unassembled WGS sequence"/>
</dbReference>
<protein>
    <submittedName>
        <fullName evidence="2">Uncharacterized protein</fullName>
    </submittedName>
</protein>
<feature type="compositionally biased region" description="Acidic residues" evidence="1">
    <location>
        <begin position="33"/>
        <end position="44"/>
    </location>
</feature>
<evidence type="ECO:0000313" key="3">
    <source>
        <dbReference type="Proteomes" id="UP000030649"/>
    </source>
</evidence>
<proteinExistence type="predicted"/>
<organism evidence="2 3">
    <name type="scientific">Haloquadratum walsbyi J07HQW1</name>
    <dbReference type="NCBI Taxonomy" id="1238424"/>
    <lineage>
        <taxon>Archaea</taxon>
        <taxon>Methanobacteriati</taxon>
        <taxon>Methanobacteriota</taxon>
        <taxon>Stenosarchaea group</taxon>
        <taxon>Halobacteria</taxon>
        <taxon>Halobacteriales</taxon>
        <taxon>Haloferacaceae</taxon>
        <taxon>Haloquadratum</taxon>
    </lineage>
</organism>
<feature type="region of interest" description="Disordered" evidence="1">
    <location>
        <begin position="32"/>
        <end position="55"/>
    </location>
</feature>